<sequence>MANSNIQYWDFIKARNFVQKLHILKLSEWKKYCRSGKKPEEIPANPNETKMYQKQWKGYPDWLGYTYFEYRTYEDAQKFVQKLKLKTVDEWKKYCRSGKKPENIPANPQSVYKTKGWIGWYSFLGKKNNPANFISFSKSRKWARDSNIESANQWKTACKNNSIPVNIPRNPSQVYEKSWQGWGDFLGTGYEHTKKFRSYVDAKKFCKENGIKSQPDYQKFSKSAKRPNDMPSNPYGVYKKQGTWISWGDFTGTGRVSFKDKTYCSYEDAQKFVQSHKIETQKQWNTACKNNSIPENIPVGVENYYKKQGTWTTWGDFTGTGYVVPRLREYLPIVEAKILARKIAKELGIDTWEKWTAAYDAGKIPKNIPRNLHNYYDKSKDMSTLRKKWREEARNRRKNKKFKEGKNEQ</sequence>
<dbReference type="EMBL" id="KF900816">
    <property type="protein sequence ID" value="AIF07963.1"/>
    <property type="molecule type" value="Genomic_DNA"/>
</dbReference>
<organism evidence="1">
    <name type="scientific">uncultured marine thaumarchaeote KM3_25_G08</name>
    <dbReference type="NCBI Taxonomy" id="1456105"/>
    <lineage>
        <taxon>Archaea</taxon>
        <taxon>Nitrososphaerota</taxon>
        <taxon>environmental samples</taxon>
    </lineage>
</organism>
<protein>
    <submittedName>
        <fullName evidence="1">Uncharacterized protein</fullName>
    </submittedName>
</protein>
<reference evidence="1" key="1">
    <citation type="journal article" date="2014" name="Genome Biol. Evol.">
        <title>Pangenome evidence for extensive interdomain horizontal transfer affecting lineage core and shell genes in uncultured planktonic thaumarchaeota and euryarchaeota.</title>
        <authorList>
            <person name="Deschamps P."/>
            <person name="Zivanovic Y."/>
            <person name="Moreira D."/>
            <person name="Rodriguez-Valera F."/>
            <person name="Lopez-Garcia P."/>
        </authorList>
    </citation>
    <scope>NUCLEOTIDE SEQUENCE</scope>
</reference>
<evidence type="ECO:0000313" key="1">
    <source>
        <dbReference type="EMBL" id="AIF07963.1"/>
    </source>
</evidence>
<accession>A0A075H255</accession>
<name>A0A075H255_9ARCH</name>
<proteinExistence type="predicted"/>
<dbReference type="AlphaFoldDB" id="A0A075H255"/>